<dbReference type="EMBL" id="JAAKZV010000175">
    <property type="protein sequence ID" value="NGN67999.1"/>
    <property type="molecule type" value="Genomic_DNA"/>
</dbReference>
<name>A0A6G4U6Y4_9ACTN</name>
<proteinExistence type="predicted"/>
<keyword evidence="1" id="KW-0812">Transmembrane</keyword>
<keyword evidence="1" id="KW-1133">Transmembrane helix</keyword>
<feature type="transmembrane region" description="Helical" evidence="1">
    <location>
        <begin position="128"/>
        <end position="152"/>
    </location>
</feature>
<protein>
    <submittedName>
        <fullName evidence="2">ABC transporter permease</fullName>
    </submittedName>
</protein>
<reference evidence="2 3" key="1">
    <citation type="submission" date="2020-02" db="EMBL/GenBank/DDBJ databases">
        <title>Whole-genome analyses of novel actinobacteria.</title>
        <authorList>
            <person name="Sahin N."/>
        </authorList>
    </citation>
    <scope>NUCLEOTIDE SEQUENCE [LARGE SCALE GENOMIC DNA]</scope>
    <source>
        <strain evidence="2 3">A7024</strain>
    </source>
</reference>
<evidence type="ECO:0000313" key="2">
    <source>
        <dbReference type="EMBL" id="NGN67999.1"/>
    </source>
</evidence>
<comment type="caution">
    <text evidence="2">The sequence shown here is derived from an EMBL/GenBank/DDBJ whole genome shotgun (WGS) entry which is preliminary data.</text>
</comment>
<sequence length="282" mass="30178">MTTATVTPPMAAVATSTARFRDLLAAEWLKTWSLRSTPWAYLLTALAAIGFSAGQAYDVIHYWDQRPPSPPAQYIGDGIPVQMIFHTNAATVLAIALTAIGVVSVVGEYGSGQIRTTFAAVPARRSVMAAKAAVLAAITTVFGFVVSFVSFFATQALLDRRDVGVPLDHPGALQAVIGSALLAPVCALIGFAFGAVLRHTGTGMFAGIVLVLLFPFFFSEDHHWSAILNHALPMPAWERLTEAGFNRMSPYPWTPEGAFTVYAAWAVLATAVGVMSVHRRDQ</sequence>
<organism evidence="2 3">
    <name type="scientific">Streptomyces coryli</name>
    <dbReference type="NCBI Taxonomy" id="1128680"/>
    <lineage>
        <taxon>Bacteria</taxon>
        <taxon>Bacillati</taxon>
        <taxon>Actinomycetota</taxon>
        <taxon>Actinomycetes</taxon>
        <taxon>Kitasatosporales</taxon>
        <taxon>Streptomycetaceae</taxon>
        <taxon>Streptomyces</taxon>
    </lineage>
</organism>
<feature type="transmembrane region" description="Helical" evidence="1">
    <location>
        <begin position="83"/>
        <end position="107"/>
    </location>
</feature>
<evidence type="ECO:0000256" key="1">
    <source>
        <dbReference type="SAM" id="Phobius"/>
    </source>
</evidence>
<accession>A0A6G4U6Y4</accession>
<feature type="transmembrane region" description="Helical" evidence="1">
    <location>
        <begin position="200"/>
        <end position="218"/>
    </location>
</feature>
<feature type="transmembrane region" description="Helical" evidence="1">
    <location>
        <begin position="257"/>
        <end position="277"/>
    </location>
</feature>
<keyword evidence="3" id="KW-1185">Reference proteome</keyword>
<evidence type="ECO:0000313" key="3">
    <source>
        <dbReference type="Proteomes" id="UP000481583"/>
    </source>
</evidence>
<keyword evidence="1" id="KW-0472">Membrane</keyword>
<dbReference type="Proteomes" id="UP000481583">
    <property type="component" value="Unassembled WGS sequence"/>
</dbReference>
<dbReference type="AlphaFoldDB" id="A0A6G4U6Y4"/>
<dbReference type="RefSeq" id="WP_165241536.1">
    <property type="nucleotide sequence ID" value="NZ_JAAKZV010000175.1"/>
</dbReference>
<feature type="transmembrane region" description="Helical" evidence="1">
    <location>
        <begin position="172"/>
        <end position="193"/>
    </location>
</feature>
<gene>
    <name evidence="2" type="ORF">G5C51_29380</name>
</gene>
<feature type="transmembrane region" description="Helical" evidence="1">
    <location>
        <begin position="39"/>
        <end position="63"/>
    </location>
</feature>